<keyword evidence="3" id="KW-0472">Membrane</keyword>
<evidence type="ECO:0000256" key="2">
    <source>
        <dbReference type="SAM" id="MobiDB-lite"/>
    </source>
</evidence>
<dbReference type="InterPro" id="IPR050546">
    <property type="entry name" value="Glycosyl_Hydrlase_16"/>
</dbReference>
<proteinExistence type="inferred from homology"/>
<name>A0A3L7A1P1_9MICO</name>
<feature type="transmembrane region" description="Helical" evidence="3">
    <location>
        <begin position="885"/>
        <end position="902"/>
    </location>
</feature>
<dbReference type="PROSITE" id="PS50022">
    <property type="entry name" value="FA58C_3"/>
    <property type="match status" value="3"/>
</dbReference>
<dbReference type="PROSITE" id="PS51762">
    <property type="entry name" value="GH16_2"/>
    <property type="match status" value="1"/>
</dbReference>
<feature type="region of interest" description="Disordered" evidence="2">
    <location>
        <begin position="364"/>
        <end position="391"/>
    </location>
</feature>
<evidence type="ECO:0000259" key="5">
    <source>
        <dbReference type="PROSITE" id="PS51762"/>
    </source>
</evidence>
<feature type="compositionally biased region" description="Low complexity" evidence="2">
    <location>
        <begin position="853"/>
        <end position="866"/>
    </location>
</feature>
<sequence length="913" mass="97909">MLMRFSSPPGRIRAIIAGTVGLTMVGAGTLTLALPAAAESSRLVTAGKTAEATTVQDQFFASYVTDGDPATRWSSLGQDNQSVTVDLAETCIIDRVDLNWEGAFASKYTISGSTNNTDWETLATGTATGAGKISHITADATPDAPSDDVRVDPNLEEKDAIRFLRVTGDERGFMPYGISLYSVDGYGHGCTPLPAQPTPTPTPTATTPGSTPTAGPIETDLGTLVSRGAKASASSVQNPDFPAKNVTDGIGAGPNGTRWSSNNADNEWISIDLGATYIIDALGIDWEGAYATKYTIDTSVNGWTWTPYASGSKQNANRDEIKGDTSPRARFVRLTAQERLQPTYGVSIWEFEVYGHDREEIAEQHAEGKGPGGLLSYQKPGKASSSQDDPQCPGCTVDKMFDMDLSSRWSVAEKDWSDNAWVQVDLGKTAEINQIALRWENAYAKGYDIEIADSENGPWNLVYRTIGGQGGKEVINIDPTEGRFVRVTMNDRPIVWAGQKFGYSIYEFRVYGTGGDPIAPPELPKDPDFDNLKLVWSDEFDGTAGSGADPHNWTLDHTAKAGDNNNAELQLYTADTNNVRHDGKGNLIVEAKVEDFHGAKFYSSGRLNTSHKVHAQYGRFEARVKVPEGKGLWPAFWMMGSSFLDGRPWPNNGEIDIMEVLGHAPEETHGTVHGPGYSGMGGQGGAYTLPDKTNLSKDFHVWAAEWNSEKITFLLDGNEVYTVTRDHVENTLDKAWVFDQEFYIILNLAVGGDWPGSPNADTQFPAQMLVDYVRVYQSEGSGKLTIADPITTPTTPTVTPSEPTVKPTVPPVKPTTKPGEPTTKPTVTPGEPTATPSEPTATPGQPTDNPGEPTTTPVTATPSPSATGGGTALSETGAGNAGPQGLIALLLVLGGVGVVFAARRTYLSRAERP</sequence>
<dbReference type="InterPro" id="IPR000757">
    <property type="entry name" value="Beta-glucanase-like"/>
</dbReference>
<dbReference type="PANTHER" id="PTHR10963">
    <property type="entry name" value="GLYCOSYL HYDROLASE-RELATED"/>
    <property type="match status" value="1"/>
</dbReference>
<feature type="compositionally biased region" description="Low complexity" evidence="2">
    <location>
        <begin position="814"/>
        <end position="844"/>
    </location>
</feature>
<feature type="compositionally biased region" description="Low complexity" evidence="2">
    <location>
        <begin position="791"/>
        <end position="807"/>
    </location>
</feature>
<feature type="domain" description="GH16" evidence="5">
    <location>
        <begin position="527"/>
        <end position="781"/>
    </location>
</feature>
<dbReference type="PANTHER" id="PTHR10963:SF55">
    <property type="entry name" value="GLYCOSIDE HYDROLASE FAMILY 16 PROTEIN"/>
    <property type="match status" value="1"/>
</dbReference>
<dbReference type="SUPFAM" id="SSF49899">
    <property type="entry name" value="Concanavalin A-like lectins/glucanases"/>
    <property type="match status" value="1"/>
</dbReference>
<dbReference type="InterPro" id="IPR013320">
    <property type="entry name" value="ConA-like_dom_sf"/>
</dbReference>
<dbReference type="AlphaFoldDB" id="A0A3L7A1P1"/>
<feature type="domain" description="F5/8 type C" evidence="4">
    <location>
        <begin position="27"/>
        <end position="188"/>
    </location>
</feature>
<reference evidence="6 7" key="1">
    <citation type="submission" date="2018-10" db="EMBL/GenBank/DDBJ databases">
        <authorList>
            <person name="Li J."/>
        </authorList>
    </citation>
    <scope>NUCLEOTIDE SEQUENCE [LARGE SCALE GENOMIC DNA]</scope>
    <source>
        <strain evidence="6 7">IF 016277</strain>
    </source>
</reference>
<feature type="domain" description="F5/8 type C" evidence="4">
    <location>
        <begin position="362"/>
        <end position="513"/>
    </location>
</feature>
<evidence type="ECO:0000256" key="3">
    <source>
        <dbReference type="SAM" id="Phobius"/>
    </source>
</evidence>
<dbReference type="CDD" id="cd08023">
    <property type="entry name" value="GH16_laminarinase_like"/>
    <property type="match status" value="1"/>
</dbReference>
<evidence type="ECO:0000259" key="4">
    <source>
        <dbReference type="PROSITE" id="PS50022"/>
    </source>
</evidence>
<gene>
    <name evidence="6" type="ORF">D9V32_13945</name>
</gene>
<dbReference type="InterPro" id="IPR000421">
    <property type="entry name" value="FA58C"/>
</dbReference>
<dbReference type="Proteomes" id="UP000272503">
    <property type="component" value="Unassembled WGS sequence"/>
</dbReference>
<feature type="domain" description="F5/8 type C" evidence="4">
    <location>
        <begin position="214"/>
        <end position="356"/>
    </location>
</feature>
<feature type="region of interest" description="Disordered" evidence="2">
    <location>
        <begin position="786"/>
        <end position="881"/>
    </location>
</feature>
<dbReference type="Gene3D" id="2.60.120.260">
    <property type="entry name" value="Galactose-binding domain-like"/>
    <property type="match status" value="3"/>
</dbReference>
<accession>A0A3L7A1P1</accession>
<feature type="compositionally biased region" description="Low complexity" evidence="2">
    <location>
        <begin position="203"/>
        <end position="216"/>
    </location>
</feature>
<comment type="caution">
    <text evidence="6">The sequence shown here is derived from an EMBL/GenBank/DDBJ whole genome shotgun (WGS) entry which is preliminary data.</text>
</comment>
<dbReference type="GO" id="GO:0004553">
    <property type="term" value="F:hydrolase activity, hydrolyzing O-glycosyl compounds"/>
    <property type="evidence" value="ECO:0007669"/>
    <property type="project" value="InterPro"/>
</dbReference>
<feature type="region of interest" description="Disordered" evidence="2">
    <location>
        <begin position="195"/>
        <end position="220"/>
    </location>
</feature>
<dbReference type="Pfam" id="PF22633">
    <property type="entry name" value="F5_F8_type_C_2"/>
    <property type="match status" value="1"/>
</dbReference>
<dbReference type="SUPFAM" id="SSF49785">
    <property type="entry name" value="Galactose-binding domain-like"/>
    <property type="match status" value="3"/>
</dbReference>
<dbReference type="Gene3D" id="2.60.120.200">
    <property type="match status" value="1"/>
</dbReference>
<dbReference type="Pfam" id="PF00754">
    <property type="entry name" value="F5_F8_type_C"/>
    <property type="match status" value="2"/>
</dbReference>
<keyword evidence="6" id="KW-0378">Hydrolase</keyword>
<dbReference type="InterPro" id="IPR008979">
    <property type="entry name" value="Galactose-bd-like_sf"/>
</dbReference>
<keyword evidence="3" id="KW-0812">Transmembrane</keyword>
<evidence type="ECO:0000313" key="7">
    <source>
        <dbReference type="Proteomes" id="UP000272503"/>
    </source>
</evidence>
<evidence type="ECO:0000313" key="6">
    <source>
        <dbReference type="EMBL" id="RLP74139.1"/>
    </source>
</evidence>
<dbReference type="OrthoDB" id="9809583at2"/>
<organism evidence="6 7">
    <name type="scientific">Mycetocola tolaasinivorans</name>
    <dbReference type="NCBI Taxonomy" id="76635"/>
    <lineage>
        <taxon>Bacteria</taxon>
        <taxon>Bacillati</taxon>
        <taxon>Actinomycetota</taxon>
        <taxon>Actinomycetes</taxon>
        <taxon>Micrococcales</taxon>
        <taxon>Microbacteriaceae</taxon>
        <taxon>Mycetocola</taxon>
    </lineage>
</organism>
<dbReference type="Pfam" id="PF00722">
    <property type="entry name" value="Glyco_hydro_16"/>
    <property type="match status" value="1"/>
</dbReference>
<keyword evidence="7" id="KW-1185">Reference proteome</keyword>
<protein>
    <submittedName>
        <fullName evidence="6">Glycosyl hydrolase family protein</fullName>
    </submittedName>
</protein>
<evidence type="ECO:0000256" key="1">
    <source>
        <dbReference type="ARBA" id="ARBA00006865"/>
    </source>
</evidence>
<dbReference type="EMBL" id="RCUX01000012">
    <property type="protein sequence ID" value="RLP74139.1"/>
    <property type="molecule type" value="Genomic_DNA"/>
</dbReference>
<comment type="similarity">
    <text evidence="1">Belongs to the glycosyl hydrolase 16 family.</text>
</comment>
<dbReference type="GO" id="GO:0005975">
    <property type="term" value="P:carbohydrate metabolic process"/>
    <property type="evidence" value="ECO:0007669"/>
    <property type="project" value="InterPro"/>
</dbReference>
<keyword evidence="3" id="KW-1133">Transmembrane helix</keyword>